<keyword evidence="10 14" id="KW-0560">Oxidoreductase</keyword>
<feature type="binding site" evidence="16">
    <location>
        <position position="209"/>
    </location>
    <ligand>
        <name>NADP(+)</name>
        <dbReference type="ChEBI" id="CHEBI:58349"/>
    </ligand>
</feature>
<evidence type="ECO:0000256" key="7">
    <source>
        <dbReference type="ARBA" id="ARBA00022723"/>
    </source>
</evidence>
<dbReference type="InterPro" id="IPR016192">
    <property type="entry name" value="APOBEC/CMP_deaminase_Zn-bd"/>
</dbReference>
<feature type="binding site" evidence="16">
    <location>
        <position position="179"/>
    </location>
    <ligand>
        <name>NADP(+)</name>
        <dbReference type="ChEBI" id="CHEBI:58349"/>
    </ligand>
</feature>
<dbReference type="OrthoDB" id="9800865at2"/>
<evidence type="ECO:0000256" key="16">
    <source>
        <dbReference type="PIRSR" id="PIRSR006769-2"/>
    </source>
</evidence>
<evidence type="ECO:0000313" key="20">
    <source>
        <dbReference type="Proteomes" id="UP000318297"/>
    </source>
</evidence>
<comment type="catalytic activity">
    <reaction evidence="12 14">
        <text>5-amino-6-(5-phospho-D-ribitylamino)uracil + NADP(+) = 5-amino-6-(5-phospho-D-ribosylamino)uracil + NADPH + H(+)</text>
        <dbReference type="Rhea" id="RHEA:17845"/>
        <dbReference type="ChEBI" id="CHEBI:15378"/>
        <dbReference type="ChEBI" id="CHEBI:57783"/>
        <dbReference type="ChEBI" id="CHEBI:58349"/>
        <dbReference type="ChEBI" id="CHEBI:58421"/>
        <dbReference type="ChEBI" id="CHEBI:58453"/>
        <dbReference type="EC" id="1.1.1.193"/>
    </reaction>
</comment>
<sequence length="348" mass="36323">MTAAADIAAHPDDARHVHDALVLAARGPIVDPNPRVGCVVVAPDGQVVGRGWHAGAGTAHAEVVALREAGDAARGGTAYVTLEPCAHTGRTGPCARALVDAAVSRVVFAQTDPDLRARGGADVLRAAGVEVTGGVLAEEAAALNPYWTFAAQHERPYVTWKFAATLDGRSAAADGSSRWVSGPRSRADVHRLRSEVGAVLVGTGTVLADDPQLTARDDDGVASPRQPLRVVMGERQIPAGARVLGETAPTLHLPTRDPAIVLKSLHDKGIRRVLLEGGPTVGAAFLQTDLVDEVIAYIAAKLLGFGASAVGPLGVTTIDDAIELNLHDVRRLGDDVRLTYRRPRCSQA</sequence>
<dbReference type="PROSITE" id="PS00903">
    <property type="entry name" value="CYT_DCMP_DEAMINASES_1"/>
    <property type="match status" value="1"/>
</dbReference>
<comment type="similarity">
    <text evidence="5 14">In the C-terminal section; belongs to the HTP reductase family.</text>
</comment>
<keyword evidence="6 14" id="KW-0686">Riboflavin biosynthesis</keyword>
<dbReference type="Pfam" id="PF01872">
    <property type="entry name" value="RibD_C"/>
    <property type="match status" value="1"/>
</dbReference>
<evidence type="ECO:0000256" key="5">
    <source>
        <dbReference type="ARBA" id="ARBA00007417"/>
    </source>
</evidence>
<reference evidence="19 20" key="1">
    <citation type="submission" date="2019-06" db="EMBL/GenBank/DDBJ databases">
        <title>Sequencing the genomes of 1000 actinobacteria strains.</title>
        <authorList>
            <person name="Klenk H.-P."/>
        </authorList>
    </citation>
    <scope>NUCLEOTIDE SEQUENCE [LARGE SCALE GENOMIC DNA]</scope>
    <source>
        <strain evidence="19 20">DSM 19560</strain>
    </source>
</reference>
<dbReference type="InterPro" id="IPR016193">
    <property type="entry name" value="Cytidine_deaminase-like"/>
</dbReference>
<dbReference type="PANTHER" id="PTHR38011">
    <property type="entry name" value="DIHYDROFOLATE REDUCTASE FAMILY PROTEIN (AFU_ORTHOLOGUE AFUA_8G06820)"/>
    <property type="match status" value="1"/>
</dbReference>
<dbReference type="GO" id="GO:0009231">
    <property type="term" value="P:riboflavin biosynthetic process"/>
    <property type="evidence" value="ECO:0007669"/>
    <property type="project" value="UniProtKB-UniPathway"/>
</dbReference>
<dbReference type="SUPFAM" id="SSF53927">
    <property type="entry name" value="Cytidine deaminase-like"/>
    <property type="match status" value="1"/>
</dbReference>
<dbReference type="InterPro" id="IPR002125">
    <property type="entry name" value="CMP_dCMP_dom"/>
</dbReference>
<keyword evidence="14" id="KW-0378">Hydrolase</keyword>
<gene>
    <name evidence="19" type="ORF">BKA23_1354</name>
</gene>
<name>A0A561EAA5_9MICO</name>
<feature type="binding site" evidence="17">
    <location>
        <position position="60"/>
    </location>
    <ligand>
        <name>Zn(2+)</name>
        <dbReference type="ChEBI" id="CHEBI:29105"/>
        <note>catalytic</note>
    </ligand>
</feature>
<proteinExistence type="inferred from homology"/>
<comment type="pathway">
    <text evidence="2 14">Cofactor biosynthesis; riboflavin biosynthesis; 5-amino-6-(D-ribitylamino)uracil from GTP: step 2/4.</text>
</comment>
<feature type="binding site" evidence="16">
    <location>
        <position position="163"/>
    </location>
    <ligand>
        <name>NADP(+)</name>
        <dbReference type="ChEBI" id="CHEBI:58349"/>
    </ligand>
</feature>
<evidence type="ECO:0000256" key="3">
    <source>
        <dbReference type="ARBA" id="ARBA00004910"/>
    </source>
</evidence>
<feature type="binding site" evidence="16">
    <location>
        <position position="177"/>
    </location>
    <ligand>
        <name>substrate</name>
    </ligand>
</feature>
<evidence type="ECO:0000256" key="9">
    <source>
        <dbReference type="ARBA" id="ARBA00022857"/>
    </source>
</evidence>
<dbReference type="InterPro" id="IPR004794">
    <property type="entry name" value="Eubact_RibD"/>
</dbReference>
<evidence type="ECO:0000256" key="1">
    <source>
        <dbReference type="ARBA" id="ARBA00002151"/>
    </source>
</evidence>
<evidence type="ECO:0000256" key="17">
    <source>
        <dbReference type="PIRSR" id="PIRSR006769-3"/>
    </source>
</evidence>
<dbReference type="UniPathway" id="UPA00275">
    <property type="reaction ID" value="UER00401"/>
</dbReference>
<feature type="domain" description="CMP/dCMP-type deaminase" evidence="18">
    <location>
        <begin position="11"/>
        <end position="122"/>
    </location>
</feature>
<feature type="binding site" evidence="17">
    <location>
        <position position="94"/>
    </location>
    <ligand>
        <name>Zn(2+)</name>
        <dbReference type="ChEBI" id="CHEBI:29105"/>
        <note>catalytic</note>
    </ligand>
</feature>
<feature type="binding site" evidence="16">
    <location>
        <position position="276"/>
    </location>
    <ligand>
        <name>substrate</name>
    </ligand>
</feature>
<evidence type="ECO:0000256" key="14">
    <source>
        <dbReference type="PIRNR" id="PIRNR006769"/>
    </source>
</evidence>
<organism evidence="19 20">
    <name type="scientific">Rudaeicoccus suwonensis</name>
    <dbReference type="NCBI Taxonomy" id="657409"/>
    <lineage>
        <taxon>Bacteria</taxon>
        <taxon>Bacillati</taxon>
        <taxon>Actinomycetota</taxon>
        <taxon>Actinomycetes</taxon>
        <taxon>Micrococcales</taxon>
        <taxon>Dermacoccaceae</taxon>
        <taxon>Rudaeicoccus</taxon>
    </lineage>
</organism>
<feature type="binding site" evidence="16">
    <location>
        <position position="193"/>
    </location>
    <ligand>
        <name>substrate</name>
    </ligand>
</feature>
<dbReference type="GO" id="GO:0008270">
    <property type="term" value="F:zinc ion binding"/>
    <property type="evidence" value="ECO:0007669"/>
    <property type="project" value="InterPro"/>
</dbReference>
<feature type="active site" description="Proton donor" evidence="15">
    <location>
        <position position="62"/>
    </location>
</feature>
<dbReference type="InterPro" id="IPR002734">
    <property type="entry name" value="RibDG_C"/>
</dbReference>
<dbReference type="EC" id="3.5.4.26" evidence="14"/>
<evidence type="ECO:0000256" key="4">
    <source>
        <dbReference type="ARBA" id="ARBA00005259"/>
    </source>
</evidence>
<keyword evidence="9 14" id="KW-0521">NADP</keyword>
<evidence type="ECO:0000256" key="15">
    <source>
        <dbReference type="PIRSR" id="PIRSR006769-1"/>
    </source>
</evidence>
<dbReference type="GO" id="GO:0008703">
    <property type="term" value="F:5-amino-6-(5-phosphoribosylamino)uracil reductase activity"/>
    <property type="evidence" value="ECO:0007669"/>
    <property type="project" value="UniProtKB-EC"/>
</dbReference>
<dbReference type="GO" id="GO:0008835">
    <property type="term" value="F:diaminohydroxyphosphoribosylaminopyrimidine deaminase activity"/>
    <property type="evidence" value="ECO:0007669"/>
    <property type="project" value="UniProtKB-EC"/>
</dbReference>
<accession>A0A561EAA5</accession>
<evidence type="ECO:0000256" key="12">
    <source>
        <dbReference type="ARBA" id="ARBA00049861"/>
    </source>
</evidence>
<evidence type="ECO:0000313" key="19">
    <source>
        <dbReference type="EMBL" id="TWE12542.1"/>
    </source>
</evidence>
<evidence type="ECO:0000256" key="2">
    <source>
        <dbReference type="ARBA" id="ARBA00004882"/>
    </source>
</evidence>
<evidence type="ECO:0000256" key="10">
    <source>
        <dbReference type="ARBA" id="ARBA00023002"/>
    </source>
</evidence>
<keyword evidence="7 14" id="KW-0479">Metal-binding</keyword>
<dbReference type="InterPro" id="IPR050765">
    <property type="entry name" value="Riboflavin_Biosynth_HTPR"/>
</dbReference>
<comment type="catalytic activity">
    <reaction evidence="13 14">
        <text>2,5-diamino-6-hydroxy-4-(5-phosphoribosylamino)-pyrimidine + H2O + H(+) = 5-amino-6-(5-phospho-D-ribosylamino)uracil + NH4(+)</text>
        <dbReference type="Rhea" id="RHEA:21868"/>
        <dbReference type="ChEBI" id="CHEBI:15377"/>
        <dbReference type="ChEBI" id="CHEBI:15378"/>
        <dbReference type="ChEBI" id="CHEBI:28938"/>
        <dbReference type="ChEBI" id="CHEBI:58453"/>
        <dbReference type="ChEBI" id="CHEBI:58614"/>
        <dbReference type="EC" id="3.5.4.26"/>
    </reaction>
</comment>
<dbReference type="Proteomes" id="UP000318297">
    <property type="component" value="Unassembled WGS sequence"/>
</dbReference>
<dbReference type="NCBIfam" id="TIGR00326">
    <property type="entry name" value="eubact_ribD"/>
    <property type="match status" value="1"/>
</dbReference>
<feature type="binding site" evidence="17">
    <location>
        <position position="85"/>
    </location>
    <ligand>
        <name>Zn(2+)</name>
        <dbReference type="ChEBI" id="CHEBI:29105"/>
        <note>catalytic</note>
    </ligand>
</feature>
<keyword evidence="11" id="KW-0511">Multifunctional enzyme</keyword>
<dbReference type="CDD" id="cd01284">
    <property type="entry name" value="Riboflavin_deaminase-reductase"/>
    <property type="match status" value="1"/>
</dbReference>
<evidence type="ECO:0000256" key="8">
    <source>
        <dbReference type="ARBA" id="ARBA00022833"/>
    </source>
</evidence>
<evidence type="ECO:0000256" key="11">
    <source>
        <dbReference type="ARBA" id="ARBA00023268"/>
    </source>
</evidence>
<keyword evidence="20" id="KW-1185">Reference proteome</keyword>
<comment type="function">
    <text evidence="1 14">Converts 2,5-diamino-6-(ribosylamino)-4(3h)-pyrimidinone 5'-phosphate into 5-amino-6-(ribosylamino)-2,4(1h,3h)-pyrimidinedione 5'-phosphate.</text>
</comment>
<dbReference type="PANTHER" id="PTHR38011:SF7">
    <property type="entry name" value="2,5-DIAMINO-6-RIBOSYLAMINO-4(3H)-PYRIMIDINONE 5'-PHOSPHATE REDUCTASE"/>
    <property type="match status" value="1"/>
</dbReference>
<feature type="binding site" evidence="16">
    <location>
        <begin position="278"/>
        <end position="284"/>
    </location>
    <ligand>
        <name>NADP(+)</name>
        <dbReference type="ChEBI" id="CHEBI:58349"/>
    </ligand>
</feature>
<evidence type="ECO:0000256" key="6">
    <source>
        <dbReference type="ARBA" id="ARBA00022619"/>
    </source>
</evidence>
<dbReference type="RefSeq" id="WP_145226623.1">
    <property type="nucleotide sequence ID" value="NZ_VIVQ01000001.1"/>
</dbReference>
<comment type="similarity">
    <text evidence="4 14">In the N-terminal section; belongs to the cytidine and deoxycytidylate deaminase family.</text>
</comment>
<dbReference type="EMBL" id="VIVQ01000001">
    <property type="protein sequence ID" value="TWE12542.1"/>
    <property type="molecule type" value="Genomic_DNA"/>
</dbReference>
<keyword evidence="8 14" id="KW-0862">Zinc</keyword>
<protein>
    <recommendedName>
        <fullName evidence="14">Riboflavin biosynthesis protein RibD</fullName>
    </recommendedName>
    <domain>
        <recommendedName>
            <fullName evidence="14">Diaminohydroxyphosphoribosylaminopyrimidine deaminase</fullName>
            <shortName evidence="14">DRAP deaminase</shortName>
            <ecNumber evidence="14">3.5.4.26</ecNumber>
        </recommendedName>
        <alternativeName>
            <fullName evidence="14">Riboflavin-specific deaminase</fullName>
        </alternativeName>
    </domain>
    <domain>
        <recommendedName>
            <fullName evidence="14">5-amino-6-(5-phosphoribosylamino)uracil reductase</fullName>
            <ecNumber evidence="14">1.1.1.193</ecNumber>
        </recommendedName>
        <alternativeName>
            <fullName evidence="14">HTP reductase</fullName>
        </alternativeName>
    </domain>
</protein>
<feature type="binding site" evidence="16">
    <location>
        <position position="216"/>
    </location>
    <ligand>
        <name>substrate</name>
    </ligand>
</feature>
<comment type="caution">
    <text evidence="19">The sequence shown here is derived from an EMBL/GenBank/DDBJ whole genome shotgun (WGS) entry which is preliminary data.</text>
</comment>
<dbReference type="PIRSF" id="PIRSF006769">
    <property type="entry name" value="RibD"/>
    <property type="match status" value="1"/>
</dbReference>
<evidence type="ECO:0000259" key="18">
    <source>
        <dbReference type="PROSITE" id="PS51747"/>
    </source>
</evidence>
<feature type="binding site" evidence="16">
    <location>
        <position position="213"/>
    </location>
    <ligand>
        <name>substrate</name>
    </ligand>
</feature>
<dbReference type="Gene3D" id="3.40.140.10">
    <property type="entry name" value="Cytidine Deaminase, domain 2"/>
    <property type="match status" value="1"/>
</dbReference>
<dbReference type="Pfam" id="PF00383">
    <property type="entry name" value="dCMP_cyt_deam_1"/>
    <property type="match status" value="1"/>
</dbReference>
<comment type="pathway">
    <text evidence="3 14">Cofactor biosynthesis; riboflavin biosynthesis; 5-amino-6-(D-ribitylamino)uracil from GTP: step 3/4.</text>
</comment>
<feature type="binding site" evidence="16">
    <location>
        <position position="205"/>
    </location>
    <ligand>
        <name>NADP(+)</name>
        <dbReference type="ChEBI" id="CHEBI:58349"/>
    </ligand>
</feature>
<dbReference type="PROSITE" id="PS51747">
    <property type="entry name" value="CYT_DCMP_DEAMINASES_2"/>
    <property type="match status" value="1"/>
</dbReference>
<dbReference type="InterPro" id="IPR024072">
    <property type="entry name" value="DHFR-like_dom_sf"/>
</dbReference>
<evidence type="ECO:0000256" key="13">
    <source>
        <dbReference type="ARBA" id="ARBA00049886"/>
    </source>
</evidence>
<dbReference type="Gene3D" id="3.40.430.10">
    <property type="entry name" value="Dihydrofolate Reductase, subunit A"/>
    <property type="match status" value="1"/>
</dbReference>
<dbReference type="AlphaFoldDB" id="A0A561EAA5"/>
<dbReference type="EC" id="1.1.1.193" evidence="14"/>
<dbReference type="SUPFAM" id="SSF53597">
    <property type="entry name" value="Dihydrofolate reductase-like"/>
    <property type="match status" value="1"/>
</dbReference>
<comment type="cofactor">
    <cofactor evidence="14 17">
        <name>Zn(2+)</name>
        <dbReference type="ChEBI" id="CHEBI:29105"/>
    </cofactor>
    <text evidence="14 17">Binds 1 zinc ion.</text>
</comment>